<evidence type="ECO:0000313" key="3">
    <source>
        <dbReference type="EMBL" id="CAE0420376.1"/>
    </source>
</evidence>
<gene>
    <name evidence="3" type="ORF">ACOF00016_LOCUS17150</name>
</gene>
<feature type="domain" description="Peptidase C14 caspase" evidence="2">
    <location>
        <begin position="114"/>
        <end position="272"/>
    </location>
</feature>
<dbReference type="EMBL" id="HBIM01023171">
    <property type="protein sequence ID" value="CAE0420376.1"/>
    <property type="molecule type" value="Transcribed_RNA"/>
</dbReference>
<evidence type="ECO:0000259" key="2">
    <source>
        <dbReference type="Pfam" id="PF00656"/>
    </source>
</evidence>
<dbReference type="GO" id="GO:0006508">
    <property type="term" value="P:proteolysis"/>
    <property type="evidence" value="ECO:0007669"/>
    <property type="project" value="InterPro"/>
</dbReference>
<name>A0A7S3LF01_9STRA</name>
<proteinExistence type="inferred from homology"/>
<dbReference type="PANTHER" id="PTHR48104">
    <property type="entry name" value="METACASPASE-4"/>
    <property type="match status" value="1"/>
</dbReference>
<dbReference type="AlphaFoldDB" id="A0A7S3LF01"/>
<dbReference type="Pfam" id="PF00656">
    <property type="entry name" value="Peptidase_C14"/>
    <property type="match status" value="2"/>
</dbReference>
<dbReference type="InterPro" id="IPR029030">
    <property type="entry name" value="Caspase-like_dom_sf"/>
</dbReference>
<dbReference type="PANTHER" id="PTHR48104:SF30">
    <property type="entry name" value="METACASPASE-1"/>
    <property type="match status" value="1"/>
</dbReference>
<evidence type="ECO:0000256" key="1">
    <source>
        <dbReference type="ARBA" id="ARBA00009005"/>
    </source>
</evidence>
<protein>
    <recommendedName>
        <fullName evidence="2">Peptidase C14 caspase domain-containing protein</fullName>
    </recommendedName>
</protein>
<sequence>MSSIDERIKQAIPAEFHMISGSADSQTSADVQNTGKFQLPDPASRAGGACTSALLQVWYRDGHATGEKTWVQCLREMRSNLLQMGFDQVPQLTSSRMIDVNKIMHIVPPGSTGRRRAVLIGINYVGQQGQLSGCHNDVNNIKKYLIAAQGFKESEMLILMDDGRHHAPTRKNIEDAFRRITEYSNAGDVVFVHYSGHGGRVRDTSGDEEDGYDETLIPVDFRSAGQIVDDNILDMLVKPMRAGVTVTVLMDCCHSGTVLDLPYRFSADDSQMRLDQGMNMDNFLGKLDPGSVALCACLGFMMMNMLDF</sequence>
<organism evidence="3">
    <name type="scientific">Amphora coffeiformis</name>
    <dbReference type="NCBI Taxonomy" id="265554"/>
    <lineage>
        <taxon>Eukaryota</taxon>
        <taxon>Sar</taxon>
        <taxon>Stramenopiles</taxon>
        <taxon>Ochrophyta</taxon>
        <taxon>Bacillariophyta</taxon>
        <taxon>Bacillariophyceae</taxon>
        <taxon>Bacillariophycidae</taxon>
        <taxon>Thalassiophysales</taxon>
        <taxon>Catenulaceae</taxon>
        <taxon>Amphora</taxon>
    </lineage>
</organism>
<dbReference type="GO" id="GO:0004197">
    <property type="term" value="F:cysteine-type endopeptidase activity"/>
    <property type="evidence" value="ECO:0007669"/>
    <property type="project" value="InterPro"/>
</dbReference>
<feature type="domain" description="Peptidase C14 caspase" evidence="2">
    <location>
        <begin position="9"/>
        <end position="97"/>
    </location>
</feature>
<comment type="similarity">
    <text evidence="1">Belongs to the peptidase C14B family.</text>
</comment>
<reference evidence="3" key="1">
    <citation type="submission" date="2021-01" db="EMBL/GenBank/DDBJ databases">
        <authorList>
            <person name="Corre E."/>
            <person name="Pelletier E."/>
            <person name="Niang G."/>
            <person name="Scheremetjew M."/>
            <person name="Finn R."/>
            <person name="Kale V."/>
            <person name="Holt S."/>
            <person name="Cochrane G."/>
            <person name="Meng A."/>
            <person name="Brown T."/>
            <person name="Cohen L."/>
        </authorList>
    </citation>
    <scope>NUCLEOTIDE SEQUENCE</scope>
    <source>
        <strain evidence="3">CCMP127</strain>
    </source>
</reference>
<dbReference type="InterPro" id="IPR050452">
    <property type="entry name" value="Metacaspase"/>
</dbReference>
<dbReference type="GO" id="GO:0005737">
    <property type="term" value="C:cytoplasm"/>
    <property type="evidence" value="ECO:0007669"/>
    <property type="project" value="TreeGrafter"/>
</dbReference>
<dbReference type="Gene3D" id="3.40.50.12660">
    <property type="match status" value="2"/>
</dbReference>
<dbReference type="SUPFAM" id="SSF52129">
    <property type="entry name" value="Caspase-like"/>
    <property type="match status" value="1"/>
</dbReference>
<dbReference type="InterPro" id="IPR011600">
    <property type="entry name" value="Pept_C14_caspase"/>
</dbReference>
<accession>A0A7S3LF01</accession>